<organism evidence="1">
    <name type="scientific">Polyporus grammocephalus</name>
    <dbReference type="NCBI Taxonomy" id="196234"/>
    <lineage>
        <taxon>Eukaryota</taxon>
        <taxon>Fungi</taxon>
        <taxon>Dikarya</taxon>
        <taxon>Basidiomycota</taxon>
        <taxon>Agaricomycotina</taxon>
        <taxon>Agaricomycetes</taxon>
        <taxon>Polyporales</taxon>
        <taxon>Polyporaceae</taxon>
        <taxon>Polyporus</taxon>
    </lineage>
</organism>
<evidence type="ECO:0000313" key="1">
    <source>
        <dbReference type="EMBL" id="ACT52862.1"/>
    </source>
</evidence>
<accession>C7DK08</accession>
<feature type="non-terminal residue" evidence="1">
    <location>
        <position position="1"/>
    </location>
</feature>
<dbReference type="AlphaFoldDB" id="C7DK08"/>
<name>C7DK08_9APHY</name>
<protein>
    <submittedName>
        <fullName evidence="1">Amino acid adenylation protein</fullName>
    </submittedName>
</protein>
<reference evidence="1" key="1">
    <citation type="submission" date="2009-05" db="EMBL/GenBank/DDBJ databases">
        <title>Characterization of Differentially Expressed Genes Related to Laccase Biosynthesis of White-Rot Fungus TR16.</title>
        <authorList>
            <person name="Chen Q.-T."/>
            <person name="Guo L.-Q."/>
            <person name="Lin J.-F."/>
        </authorList>
    </citation>
    <scope>NUCLEOTIDE SEQUENCE</scope>
    <source>
        <strain evidence="1">TR16</strain>
    </source>
</reference>
<proteinExistence type="evidence at transcript level"/>
<feature type="non-terminal residue" evidence="1">
    <location>
        <position position="272"/>
    </location>
</feature>
<dbReference type="EMBL" id="GQ141649">
    <property type="protein sequence ID" value="ACT52862.1"/>
    <property type="molecule type" value="mRNA"/>
</dbReference>
<sequence>NLTSHDYAYVSVAQFYTTDWQQQIMISSKCKASATEHALHTVHMKNRSCSTLCQILARLTTEEHTPTSTQIASHETNRPKLHPIHTLLAVVRSGHSGVHYVQIGLPIAPVVRWCKVTSKGALVDPRGAYLAVTLVSKQTASTGVQENCPYRARLTPHAVPSGPVGSICMQERRGEPSLAILKAFLIWKILLPTPLLQGYVEALCDCYWRDGVHKRILLGGHDSDRKCASKQEHLLKIAGHGTKLRSFAGKAYLATLPIFISTDEQRTFTADH</sequence>